<dbReference type="InterPro" id="IPR012337">
    <property type="entry name" value="RNaseH-like_sf"/>
</dbReference>
<keyword evidence="2" id="KW-1185">Reference proteome</keyword>
<evidence type="ECO:0008006" key="3">
    <source>
        <dbReference type="Google" id="ProtNLM"/>
    </source>
</evidence>
<name>A0AAN9NZ26_PSOTE</name>
<dbReference type="Gene3D" id="3.30.420.10">
    <property type="entry name" value="Ribonuclease H-like superfamily/Ribonuclease H"/>
    <property type="match status" value="1"/>
</dbReference>
<evidence type="ECO:0000313" key="2">
    <source>
        <dbReference type="Proteomes" id="UP001386955"/>
    </source>
</evidence>
<dbReference type="InterPro" id="IPR036397">
    <property type="entry name" value="RNaseH_sf"/>
</dbReference>
<dbReference type="AlphaFoldDB" id="A0AAN9NZ26"/>
<comment type="caution">
    <text evidence="1">The sequence shown here is derived from an EMBL/GenBank/DDBJ whole genome shotgun (WGS) entry which is preliminary data.</text>
</comment>
<proteinExistence type="predicted"/>
<dbReference type="EMBL" id="JAYMYS010000017">
    <property type="protein sequence ID" value="KAK7379717.1"/>
    <property type="molecule type" value="Genomic_DNA"/>
</dbReference>
<reference evidence="1 2" key="1">
    <citation type="submission" date="2024-01" db="EMBL/GenBank/DDBJ databases">
        <title>The genomes of 5 underutilized Papilionoideae crops provide insights into root nodulation and disease resistanc.</title>
        <authorList>
            <person name="Jiang F."/>
        </authorList>
    </citation>
    <scope>NUCLEOTIDE SEQUENCE [LARGE SCALE GENOMIC DNA]</scope>
    <source>
        <strain evidence="1">DUOXIRENSHENG_FW03</strain>
        <tissue evidence="1">Leaves</tissue>
    </source>
</reference>
<gene>
    <name evidence="1" type="ORF">VNO78_34407</name>
</gene>
<dbReference type="Proteomes" id="UP001386955">
    <property type="component" value="Unassembled WGS sequence"/>
</dbReference>
<accession>A0AAN9NZ26</accession>
<dbReference type="SUPFAM" id="SSF53098">
    <property type="entry name" value="Ribonuclease H-like"/>
    <property type="match status" value="1"/>
</dbReference>
<protein>
    <recommendedName>
        <fullName evidence="3">Retrovirus-related Pol polyprotein from transposon TNT 1-94</fullName>
    </recommendedName>
</protein>
<sequence length="133" mass="15551">MAERKNQTILDMVRSILKSKKMPEEFWAEAVQCAIYVQNRIFNRYTNNISTNPETTDDEDELQQPQMRSLQDLYDSIDEVSIVCLLADSENISFEEAVQDKMWQIAMDEEMRAIDRNNTWELAELLKGSQPIV</sequence>
<dbReference type="GO" id="GO:0003676">
    <property type="term" value="F:nucleic acid binding"/>
    <property type="evidence" value="ECO:0007669"/>
    <property type="project" value="InterPro"/>
</dbReference>
<evidence type="ECO:0000313" key="1">
    <source>
        <dbReference type="EMBL" id="KAK7379717.1"/>
    </source>
</evidence>
<organism evidence="1 2">
    <name type="scientific">Psophocarpus tetragonolobus</name>
    <name type="common">Winged bean</name>
    <name type="synonym">Dolichos tetragonolobus</name>
    <dbReference type="NCBI Taxonomy" id="3891"/>
    <lineage>
        <taxon>Eukaryota</taxon>
        <taxon>Viridiplantae</taxon>
        <taxon>Streptophyta</taxon>
        <taxon>Embryophyta</taxon>
        <taxon>Tracheophyta</taxon>
        <taxon>Spermatophyta</taxon>
        <taxon>Magnoliopsida</taxon>
        <taxon>eudicotyledons</taxon>
        <taxon>Gunneridae</taxon>
        <taxon>Pentapetalae</taxon>
        <taxon>rosids</taxon>
        <taxon>fabids</taxon>
        <taxon>Fabales</taxon>
        <taxon>Fabaceae</taxon>
        <taxon>Papilionoideae</taxon>
        <taxon>50 kb inversion clade</taxon>
        <taxon>NPAAA clade</taxon>
        <taxon>indigoferoid/millettioid clade</taxon>
        <taxon>Phaseoleae</taxon>
        <taxon>Psophocarpus</taxon>
    </lineage>
</organism>